<dbReference type="OrthoDB" id="2537399at2759"/>
<organism evidence="6 7">
    <name type="scientific">Leucosporidium creatinivorum</name>
    <dbReference type="NCBI Taxonomy" id="106004"/>
    <lineage>
        <taxon>Eukaryota</taxon>
        <taxon>Fungi</taxon>
        <taxon>Dikarya</taxon>
        <taxon>Basidiomycota</taxon>
        <taxon>Pucciniomycotina</taxon>
        <taxon>Microbotryomycetes</taxon>
        <taxon>Leucosporidiales</taxon>
        <taxon>Leucosporidium</taxon>
    </lineage>
</organism>
<keyword evidence="2" id="KW-0804">Transcription</keyword>
<dbReference type="InterPro" id="IPR052406">
    <property type="entry name" value="Chromatin_Remodeling_Comp"/>
</dbReference>
<keyword evidence="1" id="KW-0805">Transcription regulation</keyword>
<dbReference type="PANTHER" id="PTHR22970">
    <property type="entry name" value="AT-RICH INTERACTIVE DOMAIN-CONTAINING PROTEIN 2"/>
    <property type="match status" value="1"/>
</dbReference>
<evidence type="ECO:0000256" key="4">
    <source>
        <dbReference type="SAM" id="MobiDB-lite"/>
    </source>
</evidence>
<name>A0A1Y2EPD8_9BASI</name>
<dbReference type="GO" id="GO:0003677">
    <property type="term" value="F:DNA binding"/>
    <property type="evidence" value="ECO:0007669"/>
    <property type="project" value="InterPro"/>
</dbReference>
<dbReference type="STRING" id="106004.A0A1Y2EPD8"/>
<protein>
    <recommendedName>
        <fullName evidence="5">ARID domain-containing protein</fullName>
    </recommendedName>
</protein>
<dbReference type="SMART" id="SM00501">
    <property type="entry name" value="BRIGHT"/>
    <property type="match status" value="1"/>
</dbReference>
<comment type="caution">
    <text evidence="6">The sequence shown here is derived from an EMBL/GenBank/DDBJ whole genome shotgun (WGS) entry which is preliminary data.</text>
</comment>
<dbReference type="Pfam" id="PF01388">
    <property type="entry name" value="ARID"/>
    <property type="match status" value="1"/>
</dbReference>
<accession>A0A1Y2EPD8</accession>
<evidence type="ECO:0000256" key="2">
    <source>
        <dbReference type="ARBA" id="ARBA00023163"/>
    </source>
</evidence>
<feature type="compositionally biased region" description="Pro residues" evidence="4">
    <location>
        <begin position="398"/>
        <end position="408"/>
    </location>
</feature>
<feature type="region of interest" description="Disordered" evidence="4">
    <location>
        <begin position="362"/>
        <end position="560"/>
    </location>
</feature>
<dbReference type="FunCoup" id="A0A1Y2EPD8">
    <property type="interactions" value="140"/>
</dbReference>
<gene>
    <name evidence="6" type="ORF">BCR35DRAFT_354100</name>
</gene>
<evidence type="ECO:0000256" key="1">
    <source>
        <dbReference type="ARBA" id="ARBA00023015"/>
    </source>
</evidence>
<feature type="compositionally biased region" description="Low complexity" evidence="4">
    <location>
        <begin position="155"/>
        <end position="177"/>
    </location>
</feature>
<feature type="compositionally biased region" description="Gly residues" evidence="4">
    <location>
        <begin position="453"/>
        <end position="467"/>
    </location>
</feature>
<evidence type="ECO:0000256" key="3">
    <source>
        <dbReference type="ARBA" id="ARBA00023242"/>
    </source>
</evidence>
<feature type="compositionally biased region" description="Low complexity" evidence="4">
    <location>
        <begin position="75"/>
        <end position="91"/>
    </location>
</feature>
<dbReference type="Gene3D" id="1.10.150.60">
    <property type="entry name" value="ARID DNA-binding domain"/>
    <property type="match status" value="1"/>
</dbReference>
<keyword evidence="7" id="KW-1185">Reference proteome</keyword>
<dbReference type="InParanoid" id="A0A1Y2EPD8"/>
<dbReference type="PROSITE" id="PS51011">
    <property type="entry name" value="ARID"/>
    <property type="match status" value="1"/>
</dbReference>
<feature type="compositionally biased region" description="Polar residues" evidence="4">
    <location>
        <begin position="511"/>
        <end position="531"/>
    </location>
</feature>
<evidence type="ECO:0000313" key="7">
    <source>
        <dbReference type="Proteomes" id="UP000193467"/>
    </source>
</evidence>
<feature type="compositionally biased region" description="Gly residues" evidence="4">
    <location>
        <begin position="206"/>
        <end position="216"/>
    </location>
</feature>
<dbReference type="AlphaFoldDB" id="A0A1Y2EPD8"/>
<sequence length="1073" mass="114394">MYPNGGTPQQQHYDPYAQAASRPPSSLSHQQSPYGQPGPGGGASAYSYPPTSGAMDPAALMRQAQGQQGALPGTPQHNNPLHQQQQYQQNLGAAPRTPQQAQQYGNMAYQQQQQQQQHGGGPSYPPQQQTPGAMDPQRFNLANVNLSGLTPEKFQALPPQQQQMLRMALQQKQQQALGMGYPSSSMAGGAGGVPSPAMNGSPSPMGGAGSPAGGASGAYPYGGARPPSQGHPPSTPQGGQQGQQGQQPQQGAQAASFLKTLTDFYAKRGQPFPGVPSIEGRPVDLSTLYQLVIRSGGFQKCHQMQLWKQILSALGFPPDPATNQQPDSRAQALAQNYYTILLPFETMFVALRTAQQQQQQAALAAQRPGSAAGAAPSPINTAVAPSPLPTNSFTPQTPSQPLPQPPRQPSYGQPAIPTNMAGAAPFATAPSQQSPMPPPAVPLPGTQQPSQGGMMGAMGAVGEGLGQSGSATPGPIATPPIPIGGDEAKGKLNELAPGVKRGADDSAEATPPTNGATPSLTPAPDSNFNADASTSAAPAPVATPAPAEVKPESPAVPARRKRQKYAYVPLQRSVDTYAGWDLGMMEEMMATAAKRRPARQAMDLGLVDVHSLTMSVRSRLATEVAFALNSLTLISVAMKMAPNDPNGIPFPLPACGELLDELVDLLEETAFGVEDDWEEEVNVEEGKPLDEGVPAEDVPPNRNYRELFRLVTQEETELLDAPEGALKETAALADAGLPPLGSIETCLALTNLFRNLSISDENARFMASKRRLLSVLVKVANLPLRRDGEGTARWPIRVSASDLMALKKDVLETINHFGLDINLEDHSTATATGLFHLLLFFLADADNHEQLYFDLSSSPSIASRIPQPPNIRLSHYLELGLAAFARITLPDTNRYIVSQLSGSVDLFTLFESLIHHLPVSESDFQLVTSEPGLVFVENLAMSLYNLAFLAPVSLKLRLRVVPAFVRGLLRVVRRLAGTSQDYNENPFLTLSDRCISTLQVLSDLSGVAGKKEQTDTPWWGLPMGGEEEDRPATCQPTEADRGTVKQRYPPRASDGARSALPSLRERRGAFLSY</sequence>
<feature type="region of interest" description="Disordered" evidence="4">
    <location>
        <begin position="1"/>
        <end position="254"/>
    </location>
</feature>
<evidence type="ECO:0000313" key="6">
    <source>
        <dbReference type="EMBL" id="ORY73412.1"/>
    </source>
</evidence>
<dbReference type="CDD" id="cd16871">
    <property type="entry name" value="ARID_Swi1p-like"/>
    <property type="match status" value="1"/>
</dbReference>
<dbReference type="InterPro" id="IPR036431">
    <property type="entry name" value="ARID_dom_sf"/>
</dbReference>
<dbReference type="PANTHER" id="PTHR22970:SF14">
    <property type="entry name" value="AT-RICH INTERACTIVE DOMAIN-CONTAINING PROTEIN 2"/>
    <property type="match status" value="1"/>
</dbReference>
<dbReference type="InterPro" id="IPR001606">
    <property type="entry name" value="ARID_dom"/>
</dbReference>
<feature type="region of interest" description="Disordered" evidence="4">
    <location>
        <begin position="1010"/>
        <end position="1073"/>
    </location>
</feature>
<dbReference type="Proteomes" id="UP000193467">
    <property type="component" value="Unassembled WGS sequence"/>
</dbReference>
<dbReference type="SMART" id="SM01014">
    <property type="entry name" value="ARID"/>
    <property type="match status" value="1"/>
</dbReference>
<reference evidence="6 7" key="1">
    <citation type="submission" date="2016-07" db="EMBL/GenBank/DDBJ databases">
        <title>Pervasive Adenine N6-methylation of Active Genes in Fungi.</title>
        <authorList>
            <consortium name="DOE Joint Genome Institute"/>
            <person name="Mondo S.J."/>
            <person name="Dannebaum R.O."/>
            <person name="Kuo R.C."/>
            <person name="Labutti K."/>
            <person name="Haridas S."/>
            <person name="Kuo A."/>
            <person name="Salamov A."/>
            <person name="Ahrendt S.R."/>
            <person name="Lipzen A."/>
            <person name="Sullivan W."/>
            <person name="Andreopoulos W.B."/>
            <person name="Clum A."/>
            <person name="Lindquist E."/>
            <person name="Daum C."/>
            <person name="Ramamoorthy G.K."/>
            <person name="Gryganskyi A."/>
            <person name="Culley D."/>
            <person name="Magnuson J.K."/>
            <person name="James T.Y."/>
            <person name="O'Malley M.A."/>
            <person name="Stajich J.E."/>
            <person name="Spatafora J.W."/>
            <person name="Visel A."/>
            <person name="Grigoriev I.V."/>
        </authorList>
    </citation>
    <scope>NUCLEOTIDE SEQUENCE [LARGE SCALE GENOMIC DNA]</scope>
    <source>
        <strain evidence="6 7">62-1032</strain>
    </source>
</reference>
<dbReference type="EMBL" id="MCGR01000046">
    <property type="protein sequence ID" value="ORY73412.1"/>
    <property type="molecule type" value="Genomic_DNA"/>
</dbReference>
<feature type="compositionally biased region" description="Low complexity" evidence="4">
    <location>
        <begin position="362"/>
        <end position="377"/>
    </location>
</feature>
<keyword evidence="3" id="KW-0539">Nucleus</keyword>
<feature type="compositionally biased region" description="Low complexity" evidence="4">
    <location>
        <begin position="532"/>
        <end position="548"/>
    </location>
</feature>
<evidence type="ECO:0000259" key="5">
    <source>
        <dbReference type="PROSITE" id="PS51011"/>
    </source>
</evidence>
<dbReference type="SUPFAM" id="SSF46774">
    <property type="entry name" value="ARID-like"/>
    <property type="match status" value="1"/>
</dbReference>
<feature type="compositionally biased region" description="Basic and acidic residues" evidence="4">
    <location>
        <begin position="1063"/>
        <end position="1073"/>
    </location>
</feature>
<feature type="compositionally biased region" description="Low complexity" evidence="4">
    <location>
        <begin position="236"/>
        <end position="254"/>
    </location>
</feature>
<feature type="domain" description="ARID" evidence="5">
    <location>
        <begin position="251"/>
        <end position="349"/>
    </location>
</feature>
<feature type="compositionally biased region" description="Polar residues" evidence="4">
    <location>
        <begin position="1"/>
        <end position="12"/>
    </location>
</feature>
<feature type="compositionally biased region" description="Low complexity" evidence="4">
    <location>
        <begin position="217"/>
        <end position="228"/>
    </location>
</feature>
<feature type="compositionally biased region" description="Low complexity" evidence="4">
    <location>
        <begin position="99"/>
        <end position="117"/>
    </location>
</feature>
<proteinExistence type="predicted"/>